<dbReference type="InterPro" id="IPR010399">
    <property type="entry name" value="Tify_dom"/>
</dbReference>
<reference evidence="18" key="1">
    <citation type="submission" date="2015-02" db="EMBL/GenBank/DDBJ databases">
        <title>A transcriptome of Wollemia nobilis - a relic of Gondwana.</title>
        <authorList>
            <person name="Chia J.Y."/>
            <person name="Leong Y.S."/>
            <person name="Abdul Karim S."/>
            <person name="Wan Azmi N."/>
            <person name="Hercus R."/>
            <person name="Croft L."/>
        </authorList>
    </citation>
    <scope>NUCLEOTIDE SEQUENCE</scope>
    <source>
        <strain evidence="18">MaeBrown</strain>
        <tissue evidence="18">Leaf</tissue>
    </source>
</reference>
<evidence type="ECO:0000259" key="16">
    <source>
        <dbReference type="PROSITE" id="PS51017"/>
    </source>
</evidence>
<feature type="region of interest" description="Disordered" evidence="14">
    <location>
        <begin position="88"/>
        <end position="125"/>
    </location>
</feature>
<feature type="domain" description="CCT" evidence="16">
    <location>
        <begin position="202"/>
        <end position="244"/>
    </location>
</feature>
<feature type="compositionally biased region" description="Acidic residues" evidence="14">
    <location>
        <begin position="98"/>
        <end position="114"/>
    </location>
</feature>
<evidence type="ECO:0000256" key="5">
    <source>
        <dbReference type="ARBA" id="ARBA00022771"/>
    </source>
</evidence>
<dbReference type="GO" id="GO:0006355">
    <property type="term" value="P:regulation of DNA-templated transcription"/>
    <property type="evidence" value="ECO:0007669"/>
    <property type="project" value="InterPro"/>
</dbReference>
<evidence type="ECO:0000256" key="4">
    <source>
        <dbReference type="ARBA" id="ARBA00022723"/>
    </source>
</evidence>
<evidence type="ECO:0000256" key="1">
    <source>
        <dbReference type="ARBA" id="ARBA00002206"/>
    </source>
</evidence>
<dbReference type="PROSITE" id="PS51017">
    <property type="entry name" value="CCT"/>
    <property type="match status" value="1"/>
</dbReference>
<organism evidence="18">
    <name type="scientific">Wollemia nobilis</name>
    <dbReference type="NCBI Taxonomy" id="56998"/>
    <lineage>
        <taxon>Eukaryota</taxon>
        <taxon>Viridiplantae</taxon>
        <taxon>Streptophyta</taxon>
        <taxon>Embryophyta</taxon>
        <taxon>Tracheophyta</taxon>
        <taxon>Spermatophyta</taxon>
        <taxon>Pinopsida</taxon>
        <taxon>Pinidae</taxon>
        <taxon>Conifers II</taxon>
        <taxon>Araucariales</taxon>
        <taxon>Araucariaceae</taxon>
        <taxon>Wollemia</taxon>
    </lineage>
</organism>
<comment type="function">
    <text evidence="1">Transcriptional activator that specifically binds 5'-GATA-3' or 5'-GAT-3' motifs within gene promoters.</text>
</comment>
<dbReference type="InterPro" id="IPR045280">
    <property type="entry name" value="TIFY-like"/>
</dbReference>
<feature type="region of interest" description="Disordered" evidence="14">
    <location>
        <begin position="317"/>
        <end position="366"/>
    </location>
</feature>
<dbReference type="SMART" id="SM00979">
    <property type="entry name" value="TIFY"/>
    <property type="match status" value="1"/>
</dbReference>
<dbReference type="Pfam" id="PF00320">
    <property type="entry name" value="GATA"/>
    <property type="match status" value="1"/>
</dbReference>
<dbReference type="PROSITE" id="PS00344">
    <property type="entry name" value="GATA_ZN_FINGER_1"/>
    <property type="match status" value="1"/>
</dbReference>
<dbReference type="InterPro" id="IPR013088">
    <property type="entry name" value="Znf_NHR/GATA"/>
</dbReference>
<evidence type="ECO:0000256" key="6">
    <source>
        <dbReference type="ARBA" id="ARBA00022833"/>
    </source>
</evidence>
<evidence type="ECO:0000259" key="17">
    <source>
        <dbReference type="PROSITE" id="PS51320"/>
    </source>
</evidence>
<dbReference type="GO" id="GO:0005634">
    <property type="term" value="C:nucleus"/>
    <property type="evidence" value="ECO:0007669"/>
    <property type="project" value="UniProtKB-SubCell"/>
</dbReference>
<keyword evidence="6" id="KW-0862">Zinc</keyword>
<dbReference type="PANTHER" id="PTHR46125">
    <property type="entry name" value="GATA TRANSCRIPTION FACTOR 28"/>
    <property type="match status" value="1"/>
</dbReference>
<feature type="domain" description="Tify" evidence="17">
    <location>
        <begin position="134"/>
        <end position="169"/>
    </location>
</feature>
<evidence type="ECO:0000256" key="10">
    <source>
        <dbReference type="ARBA" id="ARBA00023163"/>
    </source>
</evidence>
<feature type="domain" description="GATA-type" evidence="15">
    <location>
        <begin position="271"/>
        <end position="328"/>
    </location>
</feature>
<protein>
    <submittedName>
        <fullName evidence="18">TSA: Wollemia nobilis Ref_Wollemi_Transcript_3969_1829 transcribed RNA sequence</fullName>
    </submittedName>
</protein>
<sequence>MSDTDHLDAESQGIHNHHHQQHHAYYAPRQTHLHAAAASQGHVSGHHVNMHDMHMQGQIEAGVHSHQEAQIQGGDPGHLHMHYMHEHGHALHHSDDNGIGEEQDEGAGDNDGMEPDIPSAGDALGDSQMIVPVRPQATNQLTLSYQGEVYVFDSVPPEKVQSVLLLLGGREIPPGISSMPMHTHQQQKILADIPQRLNQPQRIASLTRFREKRKERCFDKKIRYSVRKEVALRMQRNKGQFTSSRTTSDEMASSAGKWDPSQGWAPDSNGTQQEVVCLHCGIGERSTPMMRRGPAGPRSLCNACGLMWANKGVLRDLSKNPSMGNQHQPLSSHEQNQNDGRAESHETQMGDENQVASLAANGDMSS</sequence>
<keyword evidence="10" id="KW-0804">Transcription</keyword>
<dbReference type="PANTHER" id="PTHR46125:SF27">
    <property type="entry name" value="GATA TRANSCRIPTION FACTOR 28"/>
    <property type="match status" value="1"/>
</dbReference>
<dbReference type="GO" id="GO:0043565">
    <property type="term" value="F:sequence-specific DNA binding"/>
    <property type="evidence" value="ECO:0007669"/>
    <property type="project" value="InterPro"/>
</dbReference>
<feature type="region of interest" description="Disordered" evidence="14">
    <location>
        <begin position="239"/>
        <end position="269"/>
    </location>
</feature>
<dbReference type="PROSITE" id="PS51320">
    <property type="entry name" value="TIFY"/>
    <property type="match status" value="1"/>
</dbReference>
<evidence type="ECO:0000256" key="3">
    <source>
        <dbReference type="ARBA" id="ARBA00007722"/>
    </source>
</evidence>
<dbReference type="EMBL" id="GCHU01003939">
    <property type="protein sequence ID" value="JAG89104.1"/>
    <property type="molecule type" value="Transcribed_RNA"/>
</dbReference>
<keyword evidence="5 12" id="KW-0863">Zinc-finger</keyword>
<comment type="similarity">
    <text evidence="3">Belongs to the type IV zinc-finger family. Class C subfamily.</text>
</comment>
<name>A0A0C9RYG7_9CONI</name>
<comment type="subcellular location">
    <subcellularLocation>
        <location evidence="2 13">Nucleus</location>
    </subcellularLocation>
</comment>
<dbReference type="SMART" id="SM00401">
    <property type="entry name" value="ZnF_GATA"/>
    <property type="match status" value="1"/>
</dbReference>
<evidence type="ECO:0000256" key="2">
    <source>
        <dbReference type="ARBA" id="ARBA00004123"/>
    </source>
</evidence>
<dbReference type="Pfam" id="PF06200">
    <property type="entry name" value="tify"/>
    <property type="match status" value="1"/>
</dbReference>
<dbReference type="AlphaFoldDB" id="A0A0C9RYG7"/>
<dbReference type="GO" id="GO:0008270">
    <property type="term" value="F:zinc ion binding"/>
    <property type="evidence" value="ECO:0007669"/>
    <property type="project" value="UniProtKB-KW"/>
</dbReference>
<dbReference type="Gene3D" id="3.30.50.10">
    <property type="entry name" value="Erythroid Transcription Factor GATA-1, subunit A"/>
    <property type="match status" value="1"/>
</dbReference>
<evidence type="ECO:0000256" key="13">
    <source>
        <dbReference type="PROSITE-ProRule" id="PRU00357"/>
    </source>
</evidence>
<feature type="compositionally biased region" description="Polar residues" evidence="14">
    <location>
        <begin position="319"/>
        <end position="339"/>
    </location>
</feature>
<dbReference type="Pfam" id="PF06203">
    <property type="entry name" value="CCT"/>
    <property type="match status" value="1"/>
</dbReference>
<keyword evidence="8" id="KW-0238">DNA-binding</keyword>
<feature type="region of interest" description="Disordered" evidence="14">
    <location>
        <begin position="1"/>
        <end position="23"/>
    </location>
</feature>
<evidence type="ECO:0000256" key="8">
    <source>
        <dbReference type="ARBA" id="ARBA00023125"/>
    </source>
</evidence>
<keyword evidence="7" id="KW-0805">Transcription regulation</keyword>
<evidence type="ECO:0000313" key="18">
    <source>
        <dbReference type="EMBL" id="JAG89104.1"/>
    </source>
</evidence>
<evidence type="ECO:0000256" key="9">
    <source>
        <dbReference type="ARBA" id="ARBA00023159"/>
    </source>
</evidence>
<dbReference type="CDD" id="cd00202">
    <property type="entry name" value="ZnF_GATA"/>
    <property type="match status" value="1"/>
</dbReference>
<dbReference type="PROSITE" id="PS50114">
    <property type="entry name" value="GATA_ZN_FINGER_2"/>
    <property type="match status" value="1"/>
</dbReference>
<evidence type="ECO:0000256" key="11">
    <source>
        <dbReference type="ARBA" id="ARBA00023242"/>
    </source>
</evidence>
<keyword evidence="11 13" id="KW-0539">Nucleus</keyword>
<evidence type="ECO:0000256" key="14">
    <source>
        <dbReference type="SAM" id="MobiDB-lite"/>
    </source>
</evidence>
<keyword evidence="4" id="KW-0479">Metal-binding</keyword>
<evidence type="ECO:0000256" key="7">
    <source>
        <dbReference type="ARBA" id="ARBA00023015"/>
    </source>
</evidence>
<dbReference type="InterPro" id="IPR000679">
    <property type="entry name" value="Znf_GATA"/>
</dbReference>
<accession>A0A0C9RYG7</accession>
<keyword evidence="9" id="KW-0010">Activator</keyword>
<evidence type="ECO:0000259" key="15">
    <source>
        <dbReference type="PROSITE" id="PS50114"/>
    </source>
</evidence>
<dbReference type="InterPro" id="IPR010402">
    <property type="entry name" value="CCT_domain"/>
</dbReference>
<dbReference type="SUPFAM" id="SSF57716">
    <property type="entry name" value="Glucocorticoid receptor-like (DNA-binding domain)"/>
    <property type="match status" value="1"/>
</dbReference>
<feature type="compositionally biased region" description="Polar residues" evidence="14">
    <location>
        <begin position="239"/>
        <end position="251"/>
    </location>
</feature>
<proteinExistence type="inferred from homology"/>
<evidence type="ECO:0000256" key="12">
    <source>
        <dbReference type="PROSITE-ProRule" id="PRU00094"/>
    </source>
</evidence>